<evidence type="ECO:0000313" key="2">
    <source>
        <dbReference type="EMBL" id="GIX78023.1"/>
    </source>
</evidence>
<protein>
    <submittedName>
        <fullName evidence="2">Uncharacterized protein</fullName>
    </submittedName>
</protein>
<keyword evidence="3" id="KW-1185">Reference proteome</keyword>
<evidence type="ECO:0000313" key="3">
    <source>
        <dbReference type="Proteomes" id="UP001054837"/>
    </source>
</evidence>
<name>A0AAV4N0M6_9ARAC</name>
<sequence length="77" mass="8746">MGLRPTPTTRRTPSLIHQPPPSQLSHNPRDDTRTTKLDKVPFAGFHPNPQGIDRATCNSQEEEKEEEREEHALLPPL</sequence>
<proteinExistence type="predicted"/>
<organism evidence="2 3">
    <name type="scientific">Caerostris darwini</name>
    <dbReference type="NCBI Taxonomy" id="1538125"/>
    <lineage>
        <taxon>Eukaryota</taxon>
        <taxon>Metazoa</taxon>
        <taxon>Ecdysozoa</taxon>
        <taxon>Arthropoda</taxon>
        <taxon>Chelicerata</taxon>
        <taxon>Arachnida</taxon>
        <taxon>Araneae</taxon>
        <taxon>Araneomorphae</taxon>
        <taxon>Entelegynae</taxon>
        <taxon>Araneoidea</taxon>
        <taxon>Araneidae</taxon>
        <taxon>Caerostris</taxon>
    </lineage>
</organism>
<dbReference type="Proteomes" id="UP001054837">
    <property type="component" value="Unassembled WGS sequence"/>
</dbReference>
<dbReference type="AlphaFoldDB" id="A0AAV4N0M6"/>
<accession>A0AAV4N0M6</accession>
<reference evidence="2 3" key="1">
    <citation type="submission" date="2021-06" db="EMBL/GenBank/DDBJ databases">
        <title>Caerostris darwini draft genome.</title>
        <authorList>
            <person name="Kono N."/>
            <person name="Arakawa K."/>
        </authorList>
    </citation>
    <scope>NUCLEOTIDE SEQUENCE [LARGE SCALE GENOMIC DNA]</scope>
</reference>
<dbReference type="EMBL" id="BPLQ01001069">
    <property type="protein sequence ID" value="GIX78023.1"/>
    <property type="molecule type" value="Genomic_DNA"/>
</dbReference>
<gene>
    <name evidence="2" type="ORF">CDAR_242601</name>
</gene>
<feature type="region of interest" description="Disordered" evidence="1">
    <location>
        <begin position="1"/>
        <end position="77"/>
    </location>
</feature>
<feature type="compositionally biased region" description="Low complexity" evidence="1">
    <location>
        <begin position="1"/>
        <end position="13"/>
    </location>
</feature>
<comment type="caution">
    <text evidence="2">The sequence shown here is derived from an EMBL/GenBank/DDBJ whole genome shotgun (WGS) entry which is preliminary data.</text>
</comment>
<evidence type="ECO:0000256" key="1">
    <source>
        <dbReference type="SAM" id="MobiDB-lite"/>
    </source>
</evidence>
<feature type="compositionally biased region" description="Basic and acidic residues" evidence="1">
    <location>
        <begin position="27"/>
        <end position="39"/>
    </location>
</feature>